<accession>A0A9P1GFT9</accession>
<comment type="caution">
    <text evidence="2">The sequence shown here is derived from an EMBL/GenBank/DDBJ whole genome shotgun (WGS) entry which is preliminary data.</text>
</comment>
<evidence type="ECO:0000313" key="2">
    <source>
        <dbReference type="EMBL" id="CAI4008774.1"/>
    </source>
</evidence>
<dbReference type="Proteomes" id="UP001152797">
    <property type="component" value="Unassembled WGS sequence"/>
</dbReference>
<proteinExistence type="predicted"/>
<sequence length="324" mass="35835">MEGFSPRRGSYGSAVNSEASVEDTGKADAVPFSEGPAAEAESSAAQAAAEIPGAGQFPPQYQTLPEDLLREIDDSGPDKEECTPFKEARWDRMSANPGLFASPEQGIGAAARQWTSSSRLHLHEVRGKPKKNKQTQVDEGFSVQLVEVSRSMRGSAVTSIESSAGAQCYAEVVKELKELKERMDGNERGRVHEPHAASPHQDVQYHPESPERVTPTCQSSVDSPPPVVRNKLIYLFDPTFKVLMHPAVESWSVKLPKKQMKCLKDMSAHDRKAMVKAIHKAWADGEARTNPKQFLKIVMEREFGDETCEPEYQAPKEEGYGDFY</sequence>
<feature type="compositionally biased region" description="Low complexity" evidence="1">
    <location>
        <begin position="33"/>
        <end position="56"/>
    </location>
</feature>
<gene>
    <name evidence="2" type="ORF">C1SCF055_LOCUS34180</name>
</gene>
<evidence type="ECO:0000313" key="3">
    <source>
        <dbReference type="EMBL" id="CAL4796086.1"/>
    </source>
</evidence>
<dbReference type="EMBL" id="CAMXCT020004379">
    <property type="protein sequence ID" value="CAL1162149.1"/>
    <property type="molecule type" value="Genomic_DNA"/>
</dbReference>
<reference evidence="3 4" key="2">
    <citation type="submission" date="2024-05" db="EMBL/GenBank/DDBJ databases">
        <authorList>
            <person name="Chen Y."/>
            <person name="Shah S."/>
            <person name="Dougan E. K."/>
            <person name="Thang M."/>
            <person name="Chan C."/>
        </authorList>
    </citation>
    <scope>NUCLEOTIDE SEQUENCE [LARGE SCALE GENOMIC DNA]</scope>
</reference>
<keyword evidence="4" id="KW-1185">Reference proteome</keyword>
<evidence type="ECO:0000256" key="1">
    <source>
        <dbReference type="SAM" id="MobiDB-lite"/>
    </source>
</evidence>
<dbReference type="AlphaFoldDB" id="A0A9P1GFT9"/>
<organism evidence="2">
    <name type="scientific">Cladocopium goreaui</name>
    <dbReference type="NCBI Taxonomy" id="2562237"/>
    <lineage>
        <taxon>Eukaryota</taxon>
        <taxon>Sar</taxon>
        <taxon>Alveolata</taxon>
        <taxon>Dinophyceae</taxon>
        <taxon>Suessiales</taxon>
        <taxon>Symbiodiniaceae</taxon>
        <taxon>Cladocopium</taxon>
    </lineage>
</organism>
<evidence type="ECO:0000313" key="4">
    <source>
        <dbReference type="Proteomes" id="UP001152797"/>
    </source>
</evidence>
<feature type="region of interest" description="Disordered" evidence="1">
    <location>
        <begin position="184"/>
        <end position="223"/>
    </location>
</feature>
<feature type="region of interest" description="Disordered" evidence="1">
    <location>
        <begin position="1"/>
        <end position="82"/>
    </location>
</feature>
<dbReference type="EMBL" id="CAMXCT030004379">
    <property type="protein sequence ID" value="CAL4796086.1"/>
    <property type="molecule type" value="Genomic_DNA"/>
</dbReference>
<feature type="compositionally biased region" description="Basic and acidic residues" evidence="1">
    <location>
        <begin position="184"/>
        <end position="195"/>
    </location>
</feature>
<name>A0A9P1GFT9_9DINO</name>
<protein>
    <submittedName>
        <fullName evidence="2">Uncharacterized protein</fullName>
    </submittedName>
</protein>
<reference evidence="2" key="1">
    <citation type="submission" date="2022-10" db="EMBL/GenBank/DDBJ databases">
        <authorList>
            <person name="Chen Y."/>
            <person name="Dougan E. K."/>
            <person name="Chan C."/>
            <person name="Rhodes N."/>
            <person name="Thang M."/>
        </authorList>
    </citation>
    <scope>NUCLEOTIDE SEQUENCE</scope>
</reference>
<feature type="compositionally biased region" description="Basic and acidic residues" evidence="1">
    <location>
        <begin position="67"/>
        <end position="82"/>
    </location>
</feature>
<dbReference type="EMBL" id="CAMXCT010004379">
    <property type="protein sequence ID" value="CAI4008774.1"/>
    <property type="molecule type" value="Genomic_DNA"/>
</dbReference>